<evidence type="ECO:0000256" key="1">
    <source>
        <dbReference type="ARBA" id="ARBA00004651"/>
    </source>
</evidence>
<dbReference type="SUPFAM" id="SSF161098">
    <property type="entry name" value="MetI-like"/>
    <property type="match status" value="1"/>
</dbReference>
<evidence type="ECO:0000256" key="5">
    <source>
        <dbReference type="ARBA" id="ARBA00022989"/>
    </source>
</evidence>
<name>A0ABN1VNR5_9MICO</name>
<accession>A0ABN1VNR5</accession>
<dbReference type="PANTHER" id="PTHR30151">
    <property type="entry name" value="ALKANE SULFONATE ABC TRANSPORTER-RELATED, MEMBRANE SUBUNIT"/>
    <property type="match status" value="1"/>
</dbReference>
<dbReference type="Proteomes" id="UP001500943">
    <property type="component" value="Unassembled WGS sequence"/>
</dbReference>
<organism evidence="8 9">
    <name type="scientific">Rhodoglobus aureus</name>
    <dbReference type="NCBI Taxonomy" id="191497"/>
    <lineage>
        <taxon>Bacteria</taxon>
        <taxon>Bacillati</taxon>
        <taxon>Actinomycetota</taxon>
        <taxon>Actinomycetes</taxon>
        <taxon>Micrococcales</taxon>
        <taxon>Microbacteriaceae</taxon>
        <taxon>Rhodoglobus</taxon>
    </lineage>
</organism>
<evidence type="ECO:0000256" key="7">
    <source>
        <dbReference type="SAM" id="Phobius"/>
    </source>
</evidence>
<evidence type="ECO:0000313" key="9">
    <source>
        <dbReference type="Proteomes" id="UP001500943"/>
    </source>
</evidence>
<feature type="transmembrane region" description="Helical" evidence="7">
    <location>
        <begin position="28"/>
        <end position="49"/>
    </location>
</feature>
<keyword evidence="9" id="KW-1185">Reference proteome</keyword>
<reference evidence="8 9" key="1">
    <citation type="journal article" date="2019" name="Int. J. Syst. Evol. Microbiol.">
        <title>The Global Catalogue of Microorganisms (GCM) 10K type strain sequencing project: providing services to taxonomists for standard genome sequencing and annotation.</title>
        <authorList>
            <consortium name="The Broad Institute Genomics Platform"/>
            <consortium name="The Broad Institute Genome Sequencing Center for Infectious Disease"/>
            <person name="Wu L."/>
            <person name="Ma J."/>
        </authorList>
    </citation>
    <scope>NUCLEOTIDE SEQUENCE [LARGE SCALE GENOMIC DNA]</scope>
    <source>
        <strain evidence="8 9">JCM 12762</strain>
    </source>
</reference>
<keyword evidence="5 7" id="KW-1133">Transmembrane helix</keyword>
<gene>
    <name evidence="8" type="ORF">GCM10009655_17010</name>
</gene>
<comment type="caution">
    <text evidence="8">The sequence shown here is derived from an EMBL/GenBank/DDBJ whole genome shotgun (WGS) entry which is preliminary data.</text>
</comment>
<keyword evidence="6 7" id="KW-0472">Membrane</keyword>
<evidence type="ECO:0000256" key="6">
    <source>
        <dbReference type="ARBA" id="ARBA00023136"/>
    </source>
</evidence>
<protein>
    <submittedName>
        <fullName evidence="8">Uncharacterized protein</fullName>
    </submittedName>
</protein>
<keyword evidence="2" id="KW-0813">Transport</keyword>
<dbReference type="InterPro" id="IPR035906">
    <property type="entry name" value="MetI-like_sf"/>
</dbReference>
<dbReference type="EMBL" id="BAAAKW010000030">
    <property type="protein sequence ID" value="GAA1218192.1"/>
    <property type="molecule type" value="Genomic_DNA"/>
</dbReference>
<feature type="transmembrane region" description="Helical" evidence="7">
    <location>
        <begin position="90"/>
        <end position="111"/>
    </location>
</feature>
<evidence type="ECO:0000256" key="3">
    <source>
        <dbReference type="ARBA" id="ARBA00022475"/>
    </source>
</evidence>
<keyword evidence="3" id="KW-1003">Cell membrane</keyword>
<proteinExistence type="predicted"/>
<feature type="transmembrane region" description="Helical" evidence="7">
    <location>
        <begin position="123"/>
        <end position="143"/>
    </location>
</feature>
<sequence length="189" mass="20430">MLERPVVGNVEAAPAPIPTTTSRRPRRWVRATILGAVVPIVLVVLWQTIATSGLVPSYRLPTPFSVWAAGMDLAERGVLYQHVAISTQRVLLGFAIGSVVGLALAAIVGLSSRFSELFAPTLVAVRAVPSLAWVPLLGLYLGYGEDSKVALIAIGAFFRCTRLSRRLCGMWMLTWSNWAEATATPARPY</sequence>
<dbReference type="PANTHER" id="PTHR30151:SF38">
    <property type="entry name" value="ALIPHATIC SULFONATES TRANSPORT PERMEASE PROTEIN SSUC-RELATED"/>
    <property type="match status" value="1"/>
</dbReference>
<keyword evidence="4 7" id="KW-0812">Transmembrane</keyword>
<comment type="subcellular location">
    <subcellularLocation>
        <location evidence="1">Cell membrane</location>
        <topology evidence="1">Multi-pass membrane protein</topology>
    </subcellularLocation>
</comment>
<evidence type="ECO:0000256" key="2">
    <source>
        <dbReference type="ARBA" id="ARBA00022448"/>
    </source>
</evidence>
<evidence type="ECO:0000313" key="8">
    <source>
        <dbReference type="EMBL" id="GAA1218192.1"/>
    </source>
</evidence>
<evidence type="ECO:0000256" key="4">
    <source>
        <dbReference type="ARBA" id="ARBA00022692"/>
    </source>
</evidence>